<sequence>MNDLLETSRNSWSRLSDHFSDYIKVYIVTLGLFAGFGLLFTGVALGFFIIAKNVQIALLYVLVIPLLVAFIFAFVYLSTWCGLVTIDSIIGHIGIPLKKRFNAIRPIVMGFVWFNVLFGLFMLGLFIFGILSLGVVFLFWIVTSSFAAFVYLQHQPKGLCSLWISKQMIRGQFFKILGYFVLIYGVIFSIDVILLRSDHIITNITSWLMNFIAAPYFIALKYEIYKHLEYPKKIEVPEKWVIASKVGFVILIISGFLLFKNLVQSMPSSTDFLKFFPKDLFNNLP</sequence>
<feature type="transmembrane region" description="Helical" evidence="1">
    <location>
        <begin position="25"/>
        <end position="51"/>
    </location>
</feature>
<reference evidence="2 3" key="1">
    <citation type="journal article" date="2016" name="Nat. Commun.">
        <title>Thousands of microbial genomes shed light on interconnected biogeochemical processes in an aquifer system.</title>
        <authorList>
            <person name="Anantharaman K."/>
            <person name="Brown C.T."/>
            <person name="Hug L.A."/>
            <person name="Sharon I."/>
            <person name="Castelle C.J."/>
            <person name="Probst A.J."/>
            <person name="Thomas B.C."/>
            <person name="Singh A."/>
            <person name="Wilkins M.J."/>
            <person name="Karaoz U."/>
            <person name="Brodie E.L."/>
            <person name="Williams K.H."/>
            <person name="Hubbard S.S."/>
            <person name="Banfield J.F."/>
        </authorList>
    </citation>
    <scope>NUCLEOTIDE SEQUENCE [LARGE SCALE GENOMIC DNA]</scope>
</reference>
<evidence type="ECO:0000256" key="1">
    <source>
        <dbReference type="SAM" id="Phobius"/>
    </source>
</evidence>
<keyword evidence="1" id="KW-0812">Transmembrane</keyword>
<evidence type="ECO:0008006" key="4">
    <source>
        <dbReference type="Google" id="ProtNLM"/>
    </source>
</evidence>
<feature type="transmembrane region" description="Helical" evidence="1">
    <location>
        <begin position="134"/>
        <end position="152"/>
    </location>
</feature>
<feature type="transmembrane region" description="Helical" evidence="1">
    <location>
        <begin position="240"/>
        <end position="259"/>
    </location>
</feature>
<feature type="transmembrane region" description="Helical" evidence="1">
    <location>
        <begin position="200"/>
        <end position="219"/>
    </location>
</feature>
<dbReference type="AlphaFoldDB" id="A0A1F7GC43"/>
<organism evidence="2 3">
    <name type="scientific">Candidatus Roizmanbacteria bacterium RIFCSPHIGHO2_01_FULL_39_12b</name>
    <dbReference type="NCBI Taxonomy" id="1802030"/>
    <lineage>
        <taxon>Bacteria</taxon>
        <taxon>Candidatus Roizmaniibacteriota</taxon>
    </lineage>
</organism>
<comment type="caution">
    <text evidence="2">The sequence shown here is derived from an EMBL/GenBank/DDBJ whole genome shotgun (WGS) entry which is preliminary data.</text>
</comment>
<gene>
    <name evidence="2" type="ORF">A2690_03805</name>
</gene>
<dbReference type="EMBL" id="MFZF01000016">
    <property type="protein sequence ID" value="OGK16446.1"/>
    <property type="molecule type" value="Genomic_DNA"/>
</dbReference>
<evidence type="ECO:0000313" key="3">
    <source>
        <dbReference type="Proteomes" id="UP000178372"/>
    </source>
</evidence>
<protein>
    <recommendedName>
        <fullName evidence="4">Glycerophosphoryl diester phosphodiesterase membrane domain-containing protein</fullName>
    </recommendedName>
</protein>
<feature type="transmembrane region" description="Helical" evidence="1">
    <location>
        <begin position="173"/>
        <end position="194"/>
    </location>
</feature>
<feature type="transmembrane region" description="Helical" evidence="1">
    <location>
        <begin position="107"/>
        <end position="128"/>
    </location>
</feature>
<keyword evidence="1" id="KW-1133">Transmembrane helix</keyword>
<feature type="transmembrane region" description="Helical" evidence="1">
    <location>
        <begin position="57"/>
        <end position="86"/>
    </location>
</feature>
<proteinExistence type="predicted"/>
<keyword evidence="1" id="KW-0472">Membrane</keyword>
<name>A0A1F7GC43_9BACT</name>
<dbReference type="Proteomes" id="UP000178372">
    <property type="component" value="Unassembled WGS sequence"/>
</dbReference>
<accession>A0A1F7GC43</accession>
<evidence type="ECO:0000313" key="2">
    <source>
        <dbReference type="EMBL" id="OGK16446.1"/>
    </source>
</evidence>